<gene>
    <name evidence="1" type="ORF">FIBSPDRAFT_1054011</name>
</gene>
<proteinExistence type="predicted"/>
<dbReference type="Proteomes" id="UP000076532">
    <property type="component" value="Unassembled WGS sequence"/>
</dbReference>
<dbReference type="EMBL" id="KV417830">
    <property type="protein sequence ID" value="KZP05580.1"/>
    <property type="molecule type" value="Genomic_DNA"/>
</dbReference>
<protein>
    <submittedName>
        <fullName evidence="1">Uncharacterized protein</fullName>
    </submittedName>
</protein>
<keyword evidence="2" id="KW-1185">Reference proteome</keyword>
<organism evidence="1 2">
    <name type="scientific">Athelia psychrophila</name>
    <dbReference type="NCBI Taxonomy" id="1759441"/>
    <lineage>
        <taxon>Eukaryota</taxon>
        <taxon>Fungi</taxon>
        <taxon>Dikarya</taxon>
        <taxon>Basidiomycota</taxon>
        <taxon>Agaricomycotina</taxon>
        <taxon>Agaricomycetes</taxon>
        <taxon>Agaricomycetidae</taxon>
        <taxon>Atheliales</taxon>
        <taxon>Atheliaceae</taxon>
        <taxon>Athelia</taxon>
    </lineage>
</organism>
<evidence type="ECO:0000313" key="2">
    <source>
        <dbReference type="Proteomes" id="UP000076532"/>
    </source>
</evidence>
<dbReference type="AlphaFoldDB" id="A0A167W141"/>
<name>A0A167W141_9AGAM</name>
<accession>A0A167W141</accession>
<sequence length="73" mass="8104">MNKVIIDWQALTPNGTGSPAIPPRRSNYSPLILWAPSRAMSSRKNMFDLLDRYEIITGNAAEAKTAFGQIVKL</sequence>
<evidence type="ECO:0000313" key="1">
    <source>
        <dbReference type="EMBL" id="KZP05580.1"/>
    </source>
</evidence>
<reference evidence="1 2" key="1">
    <citation type="journal article" date="2016" name="Mol. Biol. Evol.">
        <title>Comparative Genomics of Early-Diverging Mushroom-Forming Fungi Provides Insights into the Origins of Lignocellulose Decay Capabilities.</title>
        <authorList>
            <person name="Nagy L.G."/>
            <person name="Riley R."/>
            <person name="Tritt A."/>
            <person name="Adam C."/>
            <person name="Daum C."/>
            <person name="Floudas D."/>
            <person name="Sun H."/>
            <person name="Yadav J.S."/>
            <person name="Pangilinan J."/>
            <person name="Larsson K.H."/>
            <person name="Matsuura K."/>
            <person name="Barry K."/>
            <person name="Labutti K."/>
            <person name="Kuo R."/>
            <person name="Ohm R.A."/>
            <person name="Bhattacharya S.S."/>
            <person name="Shirouzu T."/>
            <person name="Yoshinaga Y."/>
            <person name="Martin F.M."/>
            <person name="Grigoriev I.V."/>
            <person name="Hibbett D.S."/>
        </authorList>
    </citation>
    <scope>NUCLEOTIDE SEQUENCE [LARGE SCALE GENOMIC DNA]</scope>
    <source>
        <strain evidence="1 2">CBS 109695</strain>
    </source>
</reference>